<accession>F2NKG8</accession>
<evidence type="ECO:0000259" key="3">
    <source>
        <dbReference type="Pfam" id="PF19295"/>
    </source>
</evidence>
<protein>
    <submittedName>
        <fullName evidence="4">FeS assembly protein SufD</fullName>
    </submittedName>
</protein>
<keyword evidence="5" id="KW-1185">Reference proteome</keyword>
<evidence type="ECO:0000313" key="5">
    <source>
        <dbReference type="Proteomes" id="UP000007030"/>
    </source>
</evidence>
<dbReference type="AlphaFoldDB" id="F2NKG8"/>
<evidence type="ECO:0000259" key="2">
    <source>
        <dbReference type="Pfam" id="PF01458"/>
    </source>
</evidence>
<evidence type="ECO:0000256" key="1">
    <source>
        <dbReference type="ARBA" id="ARBA00043967"/>
    </source>
</evidence>
<organism evidence="4 5">
    <name type="scientific">Marinithermus hydrothermalis (strain DSM 14884 / JCM 11576 / T1)</name>
    <dbReference type="NCBI Taxonomy" id="869210"/>
    <lineage>
        <taxon>Bacteria</taxon>
        <taxon>Thermotogati</taxon>
        <taxon>Deinococcota</taxon>
        <taxon>Deinococci</taxon>
        <taxon>Thermales</taxon>
        <taxon>Thermaceae</taxon>
        <taxon>Marinithermus</taxon>
    </lineage>
</organism>
<dbReference type="PANTHER" id="PTHR43575:SF1">
    <property type="entry name" value="PROTEIN ABCI7, CHLOROPLASTIC"/>
    <property type="match status" value="1"/>
</dbReference>
<dbReference type="PANTHER" id="PTHR43575">
    <property type="entry name" value="PROTEIN ABCI7, CHLOROPLASTIC"/>
    <property type="match status" value="1"/>
</dbReference>
<sequence length="443" mass="48813">MEAVTALSRERVETLSQTLGEPAWLTQARLAAWEAYKDLPFPTPKTEEWKYTDIRNLPFEDLPLETPTGRTLTREALPQAVQARLERTDAAAIAVFVGPDLAYVELPEELREKGVIVTDLRTALAEHPEKVRPALYRAVPATSPTPGAPDKLTALNAAFWTYGIFIYLPKGVTLEAPIGIFKYLETGGALSVGRTLIVAEETAQGAYLEEYLSPALDAPAIHVSVSELLLHPGAILRHANVQSWGRGVHHFHRQRALLEKDARLNDLVATFGGTLSRAEVQSELVGPGADSEMLGIYFAHADQHFDHYTLQHHVADHARSDVLYKGAAKDRARTVYSGLIRLEPGAQKTDAYQTNRNLLLSPEARSDSVPQLEIAANDVRCSHGSSTAPVDETQVLYLMSRGLPRTLAEQLLVKAFLADVLTRIPLPALRQHLETVIEEKVTL</sequence>
<feature type="domain" description="SUF system FeS cluster assembly SufBD N-terminal" evidence="3">
    <location>
        <begin position="22"/>
        <end position="179"/>
    </location>
</feature>
<dbReference type="NCBIfam" id="TIGR01981">
    <property type="entry name" value="sufD"/>
    <property type="match status" value="1"/>
</dbReference>
<dbReference type="Pfam" id="PF01458">
    <property type="entry name" value="SUFBD_core"/>
    <property type="match status" value="1"/>
</dbReference>
<dbReference type="STRING" id="869210.Marky_1897"/>
<feature type="domain" description="SUF system FeS cluster assembly SufBD core" evidence="2">
    <location>
        <begin position="188"/>
        <end position="416"/>
    </location>
</feature>
<dbReference type="SUPFAM" id="SSF101960">
    <property type="entry name" value="Stabilizer of iron transporter SufD"/>
    <property type="match status" value="1"/>
</dbReference>
<gene>
    <name evidence="4" type="ordered locus">Marky_1897</name>
</gene>
<reference evidence="4 5" key="1">
    <citation type="journal article" date="2012" name="Stand. Genomic Sci.">
        <title>Complete genome sequence of the aerobic, heterotroph Marinithermus hydrothermalis type strain (T1(T)) from a deep-sea hydrothermal vent chimney.</title>
        <authorList>
            <person name="Copeland A."/>
            <person name="Gu W."/>
            <person name="Yasawong M."/>
            <person name="Lapidus A."/>
            <person name="Lucas S."/>
            <person name="Deshpande S."/>
            <person name="Pagani I."/>
            <person name="Tapia R."/>
            <person name="Cheng J.F."/>
            <person name="Goodwin L.A."/>
            <person name="Pitluck S."/>
            <person name="Liolios K."/>
            <person name="Ivanova N."/>
            <person name="Mavromatis K."/>
            <person name="Mikhailova N."/>
            <person name="Pati A."/>
            <person name="Chen A."/>
            <person name="Palaniappan K."/>
            <person name="Land M."/>
            <person name="Pan C."/>
            <person name="Brambilla E.M."/>
            <person name="Rohde M."/>
            <person name="Tindall B.J."/>
            <person name="Sikorski J."/>
            <person name="Goker M."/>
            <person name="Detter J.C."/>
            <person name="Bristow J."/>
            <person name="Eisen J.A."/>
            <person name="Markowitz V."/>
            <person name="Hugenholtz P."/>
            <person name="Kyrpides N.C."/>
            <person name="Klenk H.P."/>
            <person name="Woyke T."/>
        </authorList>
    </citation>
    <scope>NUCLEOTIDE SEQUENCE [LARGE SCALE GENOMIC DNA]</scope>
    <source>
        <strain evidence="5">DSM 14884 / JCM 11576 / T1</strain>
    </source>
</reference>
<comment type="similarity">
    <text evidence="1">Belongs to the iron-sulfur cluster assembly SufBD family.</text>
</comment>
<evidence type="ECO:0000313" key="4">
    <source>
        <dbReference type="EMBL" id="AEB12628.1"/>
    </source>
</evidence>
<dbReference type="InterPro" id="IPR037284">
    <property type="entry name" value="SUF_FeS_clus_asmbl_SufBD_sf"/>
</dbReference>
<proteinExistence type="inferred from homology"/>
<dbReference type="InterPro" id="IPR045595">
    <property type="entry name" value="SufBD_N"/>
</dbReference>
<dbReference type="EMBL" id="CP002630">
    <property type="protein sequence ID" value="AEB12628.1"/>
    <property type="molecule type" value="Genomic_DNA"/>
</dbReference>
<dbReference type="Pfam" id="PF19295">
    <property type="entry name" value="SufBD_N"/>
    <property type="match status" value="1"/>
</dbReference>
<dbReference type="InterPro" id="IPR011542">
    <property type="entry name" value="SUF_FeS_clus_asmbl_SufD"/>
</dbReference>
<dbReference type="KEGG" id="mhd:Marky_1897"/>
<dbReference type="Proteomes" id="UP000007030">
    <property type="component" value="Chromosome"/>
</dbReference>
<dbReference type="OrthoDB" id="9803529at2"/>
<dbReference type="GO" id="GO:0016226">
    <property type="term" value="P:iron-sulfur cluster assembly"/>
    <property type="evidence" value="ECO:0007669"/>
    <property type="project" value="InterPro"/>
</dbReference>
<name>F2NKG8_MARHT</name>
<dbReference type="eggNOG" id="COG0719">
    <property type="taxonomic scope" value="Bacteria"/>
</dbReference>
<dbReference type="HOGENOM" id="CLU_026231_3_1_0"/>
<dbReference type="RefSeq" id="WP_013704674.1">
    <property type="nucleotide sequence ID" value="NC_015387.1"/>
</dbReference>
<dbReference type="InterPro" id="IPR000825">
    <property type="entry name" value="SUF_FeS_clus_asmbl_SufBD_core"/>
</dbReference>
<dbReference type="InterPro" id="IPR055346">
    <property type="entry name" value="Fe-S_cluster_assembly_SufBD"/>
</dbReference>